<evidence type="ECO:0000313" key="2">
    <source>
        <dbReference type="WBParaSite" id="PTRK_0001774600.1"/>
    </source>
</evidence>
<dbReference type="AlphaFoldDB" id="A0A0N5A6V0"/>
<sequence length="167" mass="19900">MCPQCRAPSSERDIKKVYCQDSLNYSFIEFCLQNYKNLQENTLTEVERDINKVVIQQLNSLYSKKFEELKDFTISITRRSFEYFELSNPNKIIEELKAKINKKFYVIKRMVENDVITIINQMNKGKTKNDTLKKKLSDLRLIHKHVMNENKNLNTIHSLAQKYKKIL</sequence>
<organism evidence="1 2">
    <name type="scientific">Parastrongyloides trichosuri</name>
    <name type="common">Possum-specific nematode worm</name>
    <dbReference type="NCBI Taxonomy" id="131310"/>
    <lineage>
        <taxon>Eukaryota</taxon>
        <taxon>Metazoa</taxon>
        <taxon>Ecdysozoa</taxon>
        <taxon>Nematoda</taxon>
        <taxon>Chromadorea</taxon>
        <taxon>Rhabditida</taxon>
        <taxon>Tylenchina</taxon>
        <taxon>Panagrolaimomorpha</taxon>
        <taxon>Strongyloidoidea</taxon>
        <taxon>Strongyloididae</taxon>
        <taxon>Parastrongyloides</taxon>
    </lineage>
</organism>
<protein>
    <submittedName>
        <fullName evidence="2">Uncharacterized protein</fullName>
    </submittedName>
</protein>
<dbReference type="WBParaSite" id="PTRK_0001774600.1">
    <property type="protein sequence ID" value="PTRK_0001774600.1"/>
    <property type="gene ID" value="PTRK_0001774600"/>
</dbReference>
<dbReference type="Proteomes" id="UP000038045">
    <property type="component" value="Unplaced"/>
</dbReference>
<reference evidence="2" key="1">
    <citation type="submission" date="2017-02" db="UniProtKB">
        <authorList>
            <consortium name="WormBaseParasite"/>
        </authorList>
    </citation>
    <scope>IDENTIFICATION</scope>
</reference>
<proteinExistence type="predicted"/>
<accession>A0A0N5A6V0</accession>
<evidence type="ECO:0000313" key="1">
    <source>
        <dbReference type="Proteomes" id="UP000038045"/>
    </source>
</evidence>
<name>A0A0N5A6V0_PARTI</name>
<keyword evidence="1" id="KW-1185">Reference proteome</keyword>